<evidence type="ECO:0000256" key="1">
    <source>
        <dbReference type="ARBA" id="ARBA00023015"/>
    </source>
</evidence>
<keyword evidence="2" id="KW-0238">DNA-binding</keyword>
<dbReference type="SMART" id="SM00345">
    <property type="entry name" value="HTH_GNTR"/>
    <property type="match status" value="1"/>
</dbReference>
<dbReference type="PRINTS" id="PR00035">
    <property type="entry name" value="HTHGNTR"/>
</dbReference>
<dbReference type="InterPro" id="IPR028978">
    <property type="entry name" value="Chorismate_lyase_/UTRA_dom_sf"/>
</dbReference>
<dbReference type="SMART" id="SM00866">
    <property type="entry name" value="UTRA"/>
    <property type="match status" value="1"/>
</dbReference>
<dbReference type="GO" id="GO:0045892">
    <property type="term" value="P:negative regulation of DNA-templated transcription"/>
    <property type="evidence" value="ECO:0007669"/>
    <property type="project" value="TreeGrafter"/>
</dbReference>
<dbReference type="InterPro" id="IPR012770">
    <property type="entry name" value="TreR"/>
</dbReference>
<keyword evidence="1" id="KW-0805">Transcription regulation</keyword>
<dbReference type="InterPro" id="IPR011663">
    <property type="entry name" value="UTRA"/>
</dbReference>
<sequence>MMVKSKQEIITQDIALKIKHQLYKPGDYLPSENQLAELYGAARNTVRKSLGDLTDLGLIQKIKGKGSLVLDSSRYAFPVAGITSFKELNETLGMKAKTEVLRLEEIEQLPANIKVEQVDADKFIFLERLRLINDQPKVLDRDYLLSPPVNFLPMEEAQNSIYAYLEDKLGFVISYATKEITVRKVDDYIASKLKLEADRRAVLVSSKTYLEDTRLFEITESYHHPDDFSFFDFARRRKI</sequence>
<reference evidence="6 7" key="1">
    <citation type="journal article" date="2015" name="Genome Announc.">
        <title>Expanding the biotechnology potential of lactobacilli through comparative genomics of 213 strains and associated genera.</title>
        <authorList>
            <person name="Sun Z."/>
            <person name="Harris H.M."/>
            <person name="McCann A."/>
            <person name="Guo C."/>
            <person name="Argimon S."/>
            <person name="Zhang W."/>
            <person name="Yang X."/>
            <person name="Jeffery I.B."/>
            <person name="Cooney J.C."/>
            <person name="Kagawa T.F."/>
            <person name="Liu W."/>
            <person name="Song Y."/>
            <person name="Salvetti E."/>
            <person name="Wrobel A."/>
            <person name="Rasinkangas P."/>
            <person name="Parkhill J."/>
            <person name="Rea M.C."/>
            <person name="O'Sullivan O."/>
            <person name="Ritari J."/>
            <person name="Douillard F.P."/>
            <person name="Paul Ross R."/>
            <person name="Yang R."/>
            <person name="Briner A.E."/>
            <person name="Felis G.E."/>
            <person name="de Vos W.M."/>
            <person name="Barrangou R."/>
            <person name="Klaenhammer T.R."/>
            <person name="Caufield P.W."/>
            <person name="Cui Y."/>
            <person name="Zhang H."/>
            <person name="O'Toole P.W."/>
        </authorList>
    </citation>
    <scope>NUCLEOTIDE SEQUENCE [LARGE SCALE GENOMIC DNA]</scope>
    <source>
        <strain evidence="6 7">DSM 20509</strain>
    </source>
</reference>
<evidence type="ECO:0000256" key="3">
    <source>
        <dbReference type="ARBA" id="ARBA00023163"/>
    </source>
</evidence>
<dbReference type="SUPFAM" id="SSF64288">
    <property type="entry name" value="Chorismate lyase-like"/>
    <property type="match status" value="1"/>
</dbReference>
<comment type="caution">
    <text evidence="6">The sequence shown here is derived from an EMBL/GenBank/DDBJ whole genome shotgun (WGS) entry which is preliminary data.</text>
</comment>
<dbReference type="PANTHER" id="PTHR44846">
    <property type="entry name" value="MANNOSYL-D-GLYCERATE TRANSPORT/METABOLISM SYSTEM REPRESSOR MNGR-RELATED"/>
    <property type="match status" value="1"/>
</dbReference>
<evidence type="ECO:0000259" key="5">
    <source>
        <dbReference type="PROSITE" id="PS50949"/>
    </source>
</evidence>
<keyword evidence="3" id="KW-0804">Transcription</keyword>
<proteinExistence type="predicted"/>
<gene>
    <name evidence="6" type="ORF">FC14_GL001976</name>
</gene>
<dbReference type="CDD" id="cd07377">
    <property type="entry name" value="WHTH_GntR"/>
    <property type="match status" value="1"/>
</dbReference>
<dbReference type="Proteomes" id="UP000051008">
    <property type="component" value="Unassembled WGS sequence"/>
</dbReference>
<dbReference type="PATRIC" id="fig|1423718.3.peg.2049"/>
<evidence type="ECO:0000313" key="7">
    <source>
        <dbReference type="Proteomes" id="UP000051008"/>
    </source>
</evidence>
<dbReference type="OrthoDB" id="9816541at2"/>
<protein>
    <recommendedName>
        <fullName evidence="4">Trehalose operon repressor</fullName>
    </recommendedName>
</protein>
<evidence type="ECO:0000256" key="4">
    <source>
        <dbReference type="NCBIfam" id="TIGR02404"/>
    </source>
</evidence>
<dbReference type="NCBIfam" id="TIGR02404">
    <property type="entry name" value="trehalos_R_Bsub"/>
    <property type="match status" value="1"/>
</dbReference>
<keyword evidence="7" id="KW-1185">Reference proteome</keyword>
<evidence type="ECO:0000256" key="2">
    <source>
        <dbReference type="ARBA" id="ARBA00023125"/>
    </source>
</evidence>
<feature type="domain" description="HTH gntR-type" evidence="5">
    <location>
        <begin position="4"/>
        <end position="72"/>
    </location>
</feature>
<accession>A0A0R2AHH9</accession>
<dbReference type="InterPro" id="IPR050679">
    <property type="entry name" value="Bact_HTH_transcr_reg"/>
</dbReference>
<organism evidence="6 7">
    <name type="scientific">Ligilactobacillus agilis DSM 20509</name>
    <dbReference type="NCBI Taxonomy" id="1423718"/>
    <lineage>
        <taxon>Bacteria</taxon>
        <taxon>Bacillati</taxon>
        <taxon>Bacillota</taxon>
        <taxon>Bacilli</taxon>
        <taxon>Lactobacillales</taxon>
        <taxon>Lactobacillaceae</taxon>
        <taxon>Ligilactobacillus</taxon>
    </lineage>
</organism>
<dbReference type="EMBL" id="AYYP01000001">
    <property type="protein sequence ID" value="KRM66471.1"/>
    <property type="molecule type" value="Genomic_DNA"/>
</dbReference>
<dbReference type="Pfam" id="PF00392">
    <property type="entry name" value="GntR"/>
    <property type="match status" value="1"/>
</dbReference>
<dbReference type="Gene3D" id="3.40.1410.10">
    <property type="entry name" value="Chorismate lyase-like"/>
    <property type="match status" value="1"/>
</dbReference>
<dbReference type="PANTHER" id="PTHR44846:SF12">
    <property type="entry name" value="HTH-TYPE TRANSCRIPTIONAL REGULATOR TRER"/>
    <property type="match status" value="1"/>
</dbReference>
<dbReference type="GO" id="GO:0003677">
    <property type="term" value="F:DNA binding"/>
    <property type="evidence" value="ECO:0007669"/>
    <property type="project" value="UniProtKB-UniRule"/>
</dbReference>
<dbReference type="AlphaFoldDB" id="A0A0R2AHH9"/>
<name>A0A0R2AHH9_9LACO</name>
<dbReference type="PROSITE" id="PS50949">
    <property type="entry name" value="HTH_GNTR"/>
    <property type="match status" value="1"/>
</dbReference>
<dbReference type="GO" id="GO:0003700">
    <property type="term" value="F:DNA-binding transcription factor activity"/>
    <property type="evidence" value="ECO:0007669"/>
    <property type="project" value="UniProtKB-UniRule"/>
</dbReference>
<dbReference type="InterPro" id="IPR036388">
    <property type="entry name" value="WH-like_DNA-bd_sf"/>
</dbReference>
<dbReference type="Gene3D" id="1.10.10.10">
    <property type="entry name" value="Winged helix-like DNA-binding domain superfamily/Winged helix DNA-binding domain"/>
    <property type="match status" value="1"/>
</dbReference>
<evidence type="ECO:0000313" key="6">
    <source>
        <dbReference type="EMBL" id="KRM66471.1"/>
    </source>
</evidence>
<dbReference type="Pfam" id="PF07702">
    <property type="entry name" value="UTRA"/>
    <property type="match status" value="1"/>
</dbReference>
<dbReference type="InterPro" id="IPR000524">
    <property type="entry name" value="Tscrpt_reg_HTH_GntR"/>
</dbReference>
<dbReference type="SUPFAM" id="SSF46785">
    <property type="entry name" value="Winged helix' DNA-binding domain"/>
    <property type="match status" value="1"/>
</dbReference>
<dbReference type="InterPro" id="IPR036390">
    <property type="entry name" value="WH_DNA-bd_sf"/>
</dbReference>